<accession>A0A6A6AUR2</accession>
<sequence>MPESRFFSVIFVLWRKTYSMAINCLCFVRVSASHPLSSLPFPHLQTLSPQHPRGEPFNLLDASTSPILSQTVHAWVSRGRLPWTCLVGTFYRTQIIQVP</sequence>
<dbReference type="Proteomes" id="UP000799438">
    <property type="component" value="Unassembled WGS sequence"/>
</dbReference>
<reference evidence="1" key="1">
    <citation type="journal article" date="2020" name="Stud. Mycol.">
        <title>101 Dothideomycetes genomes: a test case for predicting lifestyles and emergence of pathogens.</title>
        <authorList>
            <person name="Haridas S."/>
            <person name="Albert R."/>
            <person name="Binder M."/>
            <person name="Bloem J."/>
            <person name="Labutti K."/>
            <person name="Salamov A."/>
            <person name="Andreopoulos B."/>
            <person name="Baker S."/>
            <person name="Barry K."/>
            <person name="Bills G."/>
            <person name="Bluhm B."/>
            <person name="Cannon C."/>
            <person name="Castanera R."/>
            <person name="Culley D."/>
            <person name="Daum C."/>
            <person name="Ezra D."/>
            <person name="Gonzalez J."/>
            <person name="Henrissat B."/>
            <person name="Kuo A."/>
            <person name="Liang C."/>
            <person name="Lipzen A."/>
            <person name="Lutzoni F."/>
            <person name="Magnuson J."/>
            <person name="Mondo S."/>
            <person name="Nolan M."/>
            <person name="Ohm R."/>
            <person name="Pangilinan J."/>
            <person name="Park H.-J."/>
            <person name="Ramirez L."/>
            <person name="Alfaro M."/>
            <person name="Sun H."/>
            <person name="Tritt A."/>
            <person name="Yoshinaga Y."/>
            <person name="Zwiers L.-H."/>
            <person name="Turgeon B."/>
            <person name="Goodwin S."/>
            <person name="Spatafora J."/>
            <person name="Crous P."/>
            <person name="Grigoriev I."/>
        </authorList>
    </citation>
    <scope>NUCLEOTIDE SEQUENCE</scope>
    <source>
        <strain evidence="1">CBS 121167</strain>
    </source>
</reference>
<organism evidence="1 2">
    <name type="scientific">Aplosporella prunicola CBS 121167</name>
    <dbReference type="NCBI Taxonomy" id="1176127"/>
    <lineage>
        <taxon>Eukaryota</taxon>
        <taxon>Fungi</taxon>
        <taxon>Dikarya</taxon>
        <taxon>Ascomycota</taxon>
        <taxon>Pezizomycotina</taxon>
        <taxon>Dothideomycetes</taxon>
        <taxon>Dothideomycetes incertae sedis</taxon>
        <taxon>Botryosphaeriales</taxon>
        <taxon>Aplosporellaceae</taxon>
        <taxon>Aplosporella</taxon>
    </lineage>
</organism>
<dbReference type="GeneID" id="54293225"/>
<protein>
    <submittedName>
        <fullName evidence="1">Uncharacterized protein</fullName>
    </submittedName>
</protein>
<proteinExistence type="predicted"/>
<evidence type="ECO:0000313" key="2">
    <source>
        <dbReference type="Proteomes" id="UP000799438"/>
    </source>
</evidence>
<dbReference type="RefSeq" id="XP_033391397.1">
    <property type="nucleotide sequence ID" value="XM_033535729.1"/>
</dbReference>
<dbReference type="AlphaFoldDB" id="A0A6A6AUR2"/>
<name>A0A6A6AUR2_9PEZI</name>
<gene>
    <name evidence="1" type="ORF">K452DRAFT_166171</name>
</gene>
<dbReference type="EMBL" id="ML995559">
    <property type="protein sequence ID" value="KAF2135679.1"/>
    <property type="molecule type" value="Genomic_DNA"/>
</dbReference>
<evidence type="ECO:0000313" key="1">
    <source>
        <dbReference type="EMBL" id="KAF2135679.1"/>
    </source>
</evidence>
<keyword evidence="2" id="KW-1185">Reference proteome</keyword>